<dbReference type="Gene3D" id="3.40.50.1820">
    <property type="entry name" value="alpha/beta hydrolase"/>
    <property type="match status" value="1"/>
</dbReference>
<dbReference type="EMBL" id="CP072169">
    <property type="protein sequence ID" value="QYA10332.1"/>
    <property type="molecule type" value="Genomic_DNA"/>
</dbReference>
<evidence type="ECO:0000313" key="3">
    <source>
        <dbReference type="EMBL" id="QCJ00994.1"/>
    </source>
</evidence>
<dbReference type="InterPro" id="IPR010333">
    <property type="entry name" value="VirJ"/>
</dbReference>
<dbReference type="Proteomes" id="UP000826513">
    <property type="component" value="Plasmid pTiAF3.44"/>
</dbReference>
<feature type="domain" description="Bacterial virulence" evidence="2">
    <location>
        <begin position="48"/>
        <end position="231"/>
    </location>
</feature>
<evidence type="ECO:0000313" key="5">
    <source>
        <dbReference type="Proteomes" id="UP000298545"/>
    </source>
</evidence>
<keyword evidence="3" id="KW-0614">Plasmid</keyword>
<feature type="signal peptide" evidence="1">
    <location>
        <begin position="1"/>
        <end position="22"/>
    </location>
</feature>
<dbReference type="OrthoDB" id="9807916at2"/>
<name>A0A4D7DV65_9HYPH</name>
<proteinExistence type="predicted"/>
<reference evidence="3 5" key="1">
    <citation type="submission" date="2019-04" db="EMBL/GenBank/DDBJ databases">
        <title>Complete genome sequence of Agrobacterium larrymoorei CFBP5473.</title>
        <authorList>
            <person name="Haryono M."/>
            <person name="Chou L."/>
            <person name="Lin Y.-C."/>
            <person name="Lai E.-M."/>
            <person name="Kuo C.-H."/>
        </authorList>
    </citation>
    <scope>NUCLEOTIDE SEQUENCE [LARGE SCALE GENOMIC DNA]</scope>
    <source>
        <strain evidence="3 5">CFBP5473</strain>
        <plasmid evidence="3">pTiCFBP5473</plasmid>
        <plasmid evidence="5">pticfbp5473</plasmid>
    </source>
</reference>
<geneLocation type="plasmid" evidence="5">
    <name>pticfbp5473</name>
</geneLocation>
<dbReference type="Pfam" id="PF06057">
    <property type="entry name" value="VirJ"/>
    <property type="match status" value="1"/>
</dbReference>
<dbReference type="PIRSF" id="PIRSF029063">
    <property type="entry name" value="IV_sec_VirJ"/>
    <property type="match status" value="1"/>
</dbReference>
<dbReference type="EMBL" id="CP039694">
    <property type="protein sequence ID" value="QCJ00994.1"/>
    <property type="molecule type" value="Genomic_DNA"/>
</dbReference>
<dbReference type="KEGG" id="alf:CFBP5473_23775"/>
<dbReference type="SUPFAM" id="SSF53474">
    <property type="entry name" value="alpha/beta-Hydrolases"/>
    <property type="match status" value="1"/>
</dbReference>
<geneLocation type="plasmid" evidence="3">
    <name>pTiCFBP5473</name>
</geneLocation>
<keyword evidence="1" id="KW-0732">Signal</keyword>
<organism evidence="3 5">
    <name type="scientific">Agrobacterium larrymoorei</name>
    <dbReference type="NCBI Taxonomy" id="160699"/>
    <lineage>
        <taxon>Bacteria</taxon>
        <taxon>Pseudomonadati</taxon>
        <taxon>Pseudomonadota</taxon>
        <taxon>Alphaproteobacteria</taxon>
        <taxon>Hyphomicrobiales</taxon>
        <taxon>Rhizobiaceae</taxon>
        <taxon>Rhizobium/Agrobacterium group</taxon>
        <taxon>Agrobacterium</taxon>
    </lineage>
</organism>
<keyword evidence="6" id="KW-1185">Reference proteome</keyword>
<protein>
    <recommendedName>
        <fullName evidence="2">Bacterial virulence domain-containing protein</fullName>
    </recommendedName>
</protein>
<gene>
    <name evidence="3" type="ORF">CFBP5473_23775</name>
    <name evidence="4" type="ORF">J5285_22450</name>
</gene>
<reference evidence="4 6" key="2">
    <citation type="submission" date="2021-03" db="EMBL/GenBank/DDBJ databases">
        <title>Rapid diversification of plasmids in a genus of pathogenic and nitrogen fixing bacteria.</title>
        <authorList>
            <person name="Weisberg A.J."/>
            <person name="Miller M."/>
            <person name="Ream W."/>
            <person name="Grunwald N.J."/>
            <person name="Chang J.H."/>
        </authorList>
    </citation>
    <scope>NUCLEOTIDE SEQUENCE [LARGE SCALE GENOMIC DNA]</scope>
    <source>
        <strain evidence="4 6">AF3.44</strain>
        <plasmid evidence="4 6">pTiAF3.44</plasmid>
    </source>
</reference>
<geneLocation type="plasmid" evidence="4 6">
    <name>pTiAF3.44</name>
</geneLocation>
<dbReference type="InterPro" id="IPR029058">
    <property type="entry name" value="AB_hydrolase_fold"/>
</dbReference>
<sequence length="237" mass="25531">MLNWTAAALMTSVLLISTKATIAHERPSFKQSPQLPVHFLAGKPKSNTIVIFYSGDGGWGNLNEQVGANLAKQGIHVIGIDSLRYFWSQKTPEETSRDLSVLIDTYTRLTGAHNVVLAGFSFGADILPAAYNGLPKNQKAKIKGISLLALSHQVDYVVSLRGWLGLKTEGKGGDPINDLGSVNPLLVRCIYGLDDRYSSCPSLRGTAIKTVGLKGGHHLGNDYSLLAKLIIPDNPPN</sequence>
<feature type="chain" id="PRO_5044606379" description="Bacterial virulence domain-containing protein" evidence="1">
    <location>
        <begin position="23"/>
        <end position="237"/>
    </location>
</feature>
<dbReference type="RefSeq" id="WP_051441330.1">
    <property type="nucleotide sequence ID" value="NZ_CP039694.1"/>
</dbReference>
<dbReference type="Proteomes" id="UP000298545">
    <property type="component" value="Plasmid pTiCFBP5473"/>
</dbReference>
<evidence type="ECO:0000259" key="2">
    <source>
        <dbReference type="Pfam" id="PF06057"/>
    </source>
</evidence>
<dbReference type="AlphaFoldDB" id="A0A4D7DV65"/>
<dbReference type="STRING" id="1367849.GCA_000518585_03613"/>
<evidence type="ECO:0000256" key="1">
    <source>
        <dbReference type="SAM" id="SignalP"/>
    </source>
</evidence>
<dbReference type="InterPro" id="IPR011225">
    <property type="entry name" value="IV_sec_VirJ"/>
</dbReference>
<evidence type="ECO:0000313" key="6">
    <source>
        <dbReference type="Proteomes" id="UP000826513"/>
    </source>
</evidence>
<accession>A0A4D7DV65</accession>
<evidence type="ECO:0000313" key="4">
    <source>
        <dbReference type="EMBL" id="QYA10332.1"/>
    </source>
</evidence>